<name>A0A8E2F6F3_9PEZI</name>
<dbReference type="Proteomes" id="UP000250140">
    <property type="component" value="Unassembled WGS sequence"/>
</dbReference>
<dbReference type="GO" id="GO:0005199">
    <property type="term" value="F:structural constituent of cell wall"/>
    <property type="evidence" value="ECO:0007669"/>
    <property type="project" value="InterPro"/>
</dbReference>
<evidence type="ECO:0000313" key="2">
    <source>
        <dbReference type="EMBL" id="OCL11168.1"/>
    </source>
</evidence>
<gene>
    <name evidence="2" type="ORF">AOQ84DRAFT_287781</name>
</gene>
<evidence type="ECO:0000313" key="3">
    <source>
        <dbReference type="Proteomes" id="UP000250140"/>
    </source>
</evidence>
<dbReference type="GO" id="GO:0031505">
    <property type="term" value="P:fungal-type cell wall organization"/>
    <property type="evidence" value="ECO:0007669"/>
    <property type="project" value="InterPro"/>
</dbReference>
<evidence type="ECO:0000256" key="1">
    <source>
        <dbReference type="SAM" id="SignalP"/>
    </source>
</evidence>
<feature type="signal peptide" evidence="1">
    <location>
        <begin position="1"/>
        <end position="19"/>
    </location>
</feature>
<reference evidence="2 3" key="1">
    <citation type="journal article" date="2016" name="Nat. Commun.">
        <title>Ectomycorrhizal ecology is imprinted in the genome of the dominant symbiotic fungus Cenococcum geophilum.</title>
        <authorList>
            <consortium name="DOE Joint Genome Institute"/>
            <person name="Peter M."/>
            <person name="Kohler A."/>
            <person name="Ohm R.A."/>
            <person name="Kuo A."/>
            <person name="Krutzmann J."/>
            <person name="Morin E."/>
            <person name="Arend M."/>
            <person name="Barry K.W."/>
            <person name="Binder M."/>
            <person name="Choi C."/>
            <person name="Clum A."/>
            <person name="Copeland A."/>
            <person name="Grisel N."/>
            <person name="Haridas S."/>
            <person name="Kipfer T."/>
            <person name="LaButti K."/>
            <person name="Lindquist E."/>
            <person name="Lipzen A."/>
            <person name="Maire R."/>
            <person name="Meier B."/>
            <person name="Mihaltcheva S."/>
            <person name="Molinier V."/>
            <person name="Murat C."/>
            <person name="Poggeler S."/>
            <person name="Quandt C.A."/>
            <person name="Sperisen C."/>
            <person name="Tritt A."/>
            <person name="Tisserant E."/>
            <person name="Crous P.W."/>
            <person name="Henrissat B."/>
            <person name="Nehls U."/>
            <person name="Egli S."/>
            <person name="Spatafora J.W."/>
            <person name="Grigoriev I.V."/>
            <person name="Martin F.M."/>
        </authorList>
    </citation>
    <scope>NUCLEOTIDE SEQUENCE [LARGE SCALE GENOMIC DNA]</scope>
    <source>
        <strain evidence="2 3">CBS 207.34</strain>
    </source>
</reference>
<dbReference type="PANTHER" id="PTHR35523:SF1">
    <property type="entry name" value="CELL WALL PROTEIN SED1"/>
    <property type="match status" value="1"/>
</dbReference>
<keyword evidence="3" id="KW-1185">Reference proteome</keyword>
<organism evidence="2 3">
    <name type="scientific">Glonium stellatum</name>
    <dbReference type="NCBI Taxonomy" id="574774"/>
    <lineage>
        <taxon>Eukaryota</taxon>
        <taxon>Fungi</taxon>
        <taxon>Dikarya</taxon>
        <taxon>Ascomycota</taxon>
        <taxon>Pezizomycotina</taxon>
        <taxon>Dothideomycetes</taxon>
        <taxon>Pleosporomycetidae</taxon>
        <taxon>Gloniales</taxon>
        <taxon>Gloniaceae</taxon>
        <taxon>Glonium</taxon>
    </lineage>
</organism>
<feature type="chain" id="PRO_5034066320" evidence="1">
    <location>
        <begin position="20"/>
        <end position="93"/>
    </location>
</feature>
<keyword evidence="1" id="KW-0732">Signal</keyword>
<protein>
    <submittedName>
        <fullName evidence="2">Uncharacterized protein</fullName>
    </submittedName>
</protein>
<dbReference type="GO" id="GO:0009277">
    <property type="term" value="C:fungal-type cell wall"/>
    <property type="evidence" value="ECO:0007669"/>
    <property type="project" value="TreeGrafter"/>
</dbReference>
<accession>A0A8E2F6F3</accession>
<dbReference type="PANTHER" id="PTHR35523">
    <property type="entry name" value="CELL WALL PROTEIN SED1"/>
    <property type="match status" value="1"/>
</dbReference>
<dbReference type="AlphaFoldDB" id="A0A8E2F6F3"/>
<dbReference type="InterPro" id="IPR038843">
    <property type="entry name" value="Sed1/Spi1"/>
</dbReference>
<proteinExistence type="predicted"/>
<dbReference type="EMBL" id="KV749104">
    <property type="protein sequence ID" value="OCL11168.1"/>
    <property type="molecule type" value="Genomic_DNA"/>
</dbReference>
<sequence>MRFSTAVAASAAFVAGANAWGNYTGPVYTTEVVTAYTTYCPEATEITHGGVTYTVTEATTLTITNCPCTITKPVSSAVVTSCTRYVFTRILVS</sequence>